<name>A0A9Q3C0R5_9BASI</name>
<protein>
    <submittedName>
        <fullName evidence="1">Uncharacterized protein</fullName>
    </submittedName>
</protein>
<keyword evidence="2" id="KW-1185">Reference proteome</keyword>
<organism evidence="1 2">
    <name type="scientific">Austropuccinia psidii MF-1</name>
    <dbReference type="NCBI Taxonomy" id="1389203"/>
    <lineage>
        <taxon>Eukaryota</taxon>
        <taxon>Fungi</taxon>
        <taxon>Dikarya</taxon>
        <taxon>Basidiomycota</taxon>
        <taxon>Pucciniomycotina</taxon>
        <taxon>Pucciniomycetes</taxon>
        <taxon>Pucciniales</taxon>
        <taxon>Sphaerophragmiaceae</taxon>
        <taxon>Austropuccinia</taxon>
    </lineage>
</organism>
<sequence>MRGKKKRVAINGRSLQSMVPINLGLLKTHLQRGLTRRRTRRESSFNLQRKSPLLLSSIRTINSSVMKRRGGLKRGCVLIVVESTQLKNASRDFRTILGHNQEASLASKEKPDWET</sequence>
<dbReference type="EMBL" id="AVOT02004383">
    <property type="protein sequence ID" value="MBW0476206.1"/>
    <property type="molecule type" value="Genomic_DNA"/>
</dbReference>
<dbReference type="Proteomes" id="UP000765509">
    <property type="component" value="Unassembled WGS sequence"/>
</dbReference>
<evidence type="ECO:0000313" key="1">
    <source>
        <dbReference type="EMBL" id="MBW0476206.1"/>
    </source>
</evidence>
<comment type="caution">
    <text evidence="1">The sequence shown here is derived from an EMBL/GenBank/DDBJ whole genome shotgun (WGS) entry which is preliminary data.</text>
</comment>
<proteinExistence type="predicted"/>
<gene>
    <name evidence="1" type="ORF">O181_015921</name>
</gene>
<evidence type="ECO:0000313" key="2">
    <source>
        <dbReference type="Proteomes" id="UP000765509"/>
    </source>
</evidence>
<accession>A0A9Q3C0R5</accession>
<reference evidence="1" key="1">
    <citation type="submission" date="2021-03" db="EMBL/GenBank/DDBJ databases">
        <title>Draft genome sequence of rust myrtle Austropuccinia psidii MF-1, a brazilian biotype.</title>
        <authorList>
            <person name="Quecine M.C."/>
            <person name="Pachon D.M.R."/>
            <person name="Bonatelli M.L."/>
            <person name="Correr F.H."/>
            <person name="Franceschini L.M."/>
            <person name="Leite T.F."/>
            <person name="Margarido G.R.A."/>
            <person name="Almeida C.A."/>
            <person name="Ferrarezi J.A."/>
            <person name="Labate C.A."/>
        </authorList>
    </citation>
    <scope>NUCLEOTIDE SEQUENCE</scope>
    <source>
        <strain evidence="1">MF-1</strain>
    </source>
</reference>
<dbReference type="AlphaFoldDB" id="A0A9Q3C0R5"/>